<dbReference type="InterPro" id="IPR036388">
    <property type="entry name" value="WH-like_DNA-bd_sf"/>
</dbReference>
<proteinExistence type="predicted"/>
<dbReference type="InterPro" id="IPR039422">
    <property type="entry name" value="MarR/SlyA-like"/>
</dbReference>
<dbReference type="AlphaFoldDB" id="A0A2I1R1W3"/>
<feature type="domain" description="HTH marR-type" evidence="1">
    <location>
        <begin position="11"/>
        <end position="143"/>
    </location>
</feature>
<dbReference type="SUPFAM" id="SSF46785">
    <property type="entry name" value="Winged helix' DNA-binding domain"/>
    <property type="match status" value="1"/>
</dbReference>
<comment type="caution">
    <text evidence="2">The sequence shown here is derived from an EMBL/GenBank/DDBJ whole genome shotgun (WGS) entry which is preliminary data.</text>
</comment>
<dbReference type="GO" id="GO:0006950">
    <property type="term" value="P:response to stress"/>
    <property type="evidence" value="ECO:0007669"/>
    <property type="project" value="TreeGrafter"/>
</dbReference>
<organism evidence="2 3">
    <name type="scientific">Gordonia terrae</name>
    <dbReference type="NCBI Taxonomy" id="2055"/>
    <lineage>
        <taxon>Bacteria</taxon>
        <taxon>Bacillati</taxon>
        <taxon>Actinomycetota</taxon>
        <taxon>Actinomycetes</taxon>
        <taxon>Mycobacteriales</taxon>
        <taxon>Gordoniaceae</taxon>
        <taxon>Gordonia</taxon>
    </lineage>
</organism>
<reference evidence="2 3" key="1">
    <citation type="submission" date="2017-12" db="EMBL/GenBank/DDBJ databases">
        <title>Phylogenetic diversity of female urinary microbiome.</title>
        <authorList>
            <person name="Thomas-White K."/>
            <person name="Wolfe A.J."/>
        </authorList>
    </citation>
    <scope>NUCLEOTIDE SEQUENCE [LARGE SCALE GENOMIC DNA]</scope>
    <source>
        <strain evidence="2 3">UMB0777</strain>
    </source>
</reference>
<dbReference type="Gene3D" id="1.10.10.10">
    <property type="entry name" value="Winged helix-like DNA-binding domain superfamily/Winged helix DNA-binding domain"/>
    <property type="match status" value="1"/>
</dbReference>
<dbReference type="SMART" id="SM00347">
    <property type="entry name" value="HTH_MARR"/>
    <property type="match status" value="1"/>
</dbReference>
<dbReference type="Proteomes" id="UP000234662">
    <property type="component" value="Unassembled WGS sequence"/>
</dbReference>
<dbReference type="Pfam" id="PF12802">
    <property type="entry name" value="MarR_2"/>
    <property type="match status" value="1"/>
</dbReference>
<dbReference type="RefSeq" id="WP_078111999.1">
    <property type="nucleotide sequence ID" value="NZ_CP096585.1"/>
</dbReference>
<sequence length="146" mass="16095">MADDDRVSSAEPDLGALLGRLIPHLISLEEPILRAAGLSMWEYAIVGEVAATPAVSQRALSERTGRDPTRLGRHLDELQRRGIVSRERSGSHRQWTVSITSEGHALHERVQAEIRAVEDELLHGAMSDSQATTFRRLLRVLVASVS</sequence>
<dbReference type="PANTHER" id="PTHR33164">
    <property type="entry name" value="TRANSCRIPTIONAL REGULATOR, MARR FAMILY"/>
    <property type="match status" value="1"/>
</dbReference>
<dbReference type="STRING" id="2055.BCM27_00810"/>
<dbReference type="InterPro" id="IPR036390">
    <property type="entry name" value="WH_DNA-bd_sf"/>
</dbReference>
<name>A0A2I1R1W3_9ACTN</name>
<dbReference type="PROSITE" id="PS50995">
    <property type="entry name" value="HTH_MARR_2"/>
    <property type="match status" value="1"/>
</dbReference>
<gene>
    <name evidence="2" type="ORF">CYJ73_23560</name>
</gene>
<protein>
    <submittedName>
        <fullName evidence="2">MarR family transcriptional regulator</fullName>
    </submittedName>
</protein>
<dbReference type="InterPro" id="IPR000835">
    <property type="entry name" value="HTH_MarR-typ"/>
</dbReference>
<dbReference type="GO" id="GO:0003700">
    <property type="term" value="F:DNA-binding transcription factor activity"/>
    <property type="evidence" value="ECO:0007669"/>
    <property type="project" value="InterPro"/>
</dbReference>
<evidence type="ECO:0000313" key="3">
    <source>
        <dbReference type="Proteomes" id="UP000234662"/>
    </source>
</evidence>
<accession>A0A2I1R1W3</accession>
<dbReference type="PANTHER" id="PTHR33164:SF43">
    <property type="entry name" value="HTH-TYPE TRANSCRIPTIONAL REPRESSOR YETL"/>
    <property type="match status" value="1"/>
</dbReference>
<evidence type="ECO:0000259" key="1">
    <source>
        <dbReference type="PROSITE" id="PS50995"/>
    </source>
</evidence>
<dbReference type="EMBL" id="PKJC01000032">
    <property type="protein sequence ID" value="PKZ63113.1"/>
    <property type="molecule type" value="Genomic_DNA"/>
</dbReference>
<evidence type="ECO:0000313" key="2">
    <source>
        <dbReference type="EMBL" id="PKZ63113.1"/>
    </source>
</evidence>